<dbReference type="InterPro" id="IPR032698">
    <property type="entry name" value="SirB1_N"/>
</dbReference>
<proteinExistence type="inferred from homology"/>
<comment type="caution">
    <text evidence="3">The sequence shown here is derived from an EMBL/GenBank/DDBJ whole genome shotgun (WGS) entry which is preliminary data.</text>
</comment>
<dbReference type="PANTHER" id="PTHR31350">
    <property type="entry name" value="SI:DKEY-261L7.2"/>
    <property type="match status" value="1"/>
</dbReference>
<evidence type="ECO:0000256" key="1">
    <source>
        <dbReference type="ARBA" id="ARBA00007100"/>
    </source>
</evidence>
<evidence type="ECO:0000259" key="2">
    <source>
        <dbReference type="Pfam" id="PF13369"/>
    </source>
</evidence>
<reference evidence="4" key="1">
    <citation type="journal article" date="2019" name="Int. J. Syst. Evol. Microbiol.">
        <title>The Global Catalogue of Microorganisms (GCM) 10K type strain sequencing project: providing services to taxonomists for standard genome sequencing and annotation.</title>
        <authorList>
            <consortium name="The Broad Institute Genomics Platform"/>
            <consortium name="The Broad Institute Genome Sequencing Center for Infectious Disease"/>
            <person name="Wu L."/>
            <person name="Ma J."/>
        </authorList>
    </citation>
    <scope>NUCLEOTIDE SEQUENCE [LARGE SCALE GENOMIC DNA]</scope>
    <source>
        <strain evidence="4">JCM 16545</strain>
    </source>
</reference>
<accession>A0ABW5E6F3</accession>
<evidence type="ECO:0000313" key="4">
    <source>
        <dbReference type="Proteomes" id="UP001597297"/>
    </source>
</evidence>
<keyword evidence="4" id="KW-1185">Reference proteome</keyword>
<feature type="domain" description="Protein SirB1 N-terminal" evidence="2">
    <location>
        <begin position="119"/>
        <end position="254"/>
    </location>
</feature>
<evidence type="ECO:0000313" key="3">
    <source>
        <dbReference type="EMBL" id="MFD2276029.1"/>
    </source>
</evidence>
<dbReference type="EMBL" id="JBHUJC010000018">
    <property type="protein sequence ID" value="MFD2276029.1"/>
    <property type="molecule type" value="Genomic_DNA"/>
</dbReference>
<dbReference type="Pfam" id="PF13369">
    <property type="entry name" value="Transglut_core2"/>
    <property type="match status" value="1"/>
</dbReference>
<comment type="similarity">
    <text evidence="1">Belongs to the UPF0162 family.</text>
</comment>
<name>A0ABW5E6F3_9BACT</name>
<organism evidence="3 4">
    <name type="scientific">Rubritalea spongiae</name>
    <dbReference type="NCBI Taxonomy" id="430797"/>
    <lineage>
        <taxon>Bacteria</taxon>
        <taxon>Pseudomonadati</taxon>
        <taxon>Verrucomicrobiota</taxon>
        <taxon>Verrucomicrobiia</taxon>
        <taxon>Verrucomicrobiales</taxon>
        <taxon>Rubritaleaceae</taxon>
        <taxon>Rubritalea</taxon>
    </lineage>
</organism>
<sequence length="284" mass="32469">MVPMVDEQQLPYMLQLLDDEEPAIQDALRHEFSTTSGDLSNEIAALAMDLKPTDLKRLSQMLLPGRRDTLLQEWQIPQGGAAALDDDWDTFEDMLRLISDFLHDGVTLRPALPDTLDMLVEEAINEKAHLSENSLRLWMFDSGRFSGNKNDYYTPHNSDLSWCMETGSGNPISLALLYILVGRRLNMEITGCNYPGHFLARIQLDGKPVLIDCFHKGRIISVDEILQDNKSISDYAKQAILTTAPLGHILMRILRNLEHSFNKLKREDDAKIFRMIFERMHRSI</sequence>
<dbReference type="Proteomes" id="UP001597297">
    <property type="component" value="Unassembled WGS sequence"/>
</dbReference>
<gene>
    <name evidence="3" type="ORF">ACFSQZ_06080</name>
</gene>
<dbReference type="PANTHER" id="PTHR31350:SF21">
    <property type="entry name" value="F-BOX ONLY PROTEIN 21"/>
    <property type="match status" value="1"/>
</dbReference>
<protein>
    <submittedName>
        <fullName evidence="3">Transglutaminase-like domain-containing protein</fullName>
    </submittedName>
</protein>